<evidence type="ECO:0000313" key="4">
    <source>
        <dbReference type="Proteomes" id="UP000886998"/>
    </source>
</evidence>
<sequence>MKPPLNRYVTIPYLLTHLIAIIHVLIEGIKYPQMPAMQFSTLQDWLEEVNVQEEHPPGHSKDMQRNMGQDFPVETASGGHKGGFHSEESFRGRAFIRGG</sequence>
<keyword evidence="2" id="KW-1133">Transmembrane helix</keyword>
<evidence type="ECO:0000313" key="3">
    <source>
        <dbReference type="EMBL" id="GFY59352.1"/>
    </source>
</evidence>
<reference evidence="3" key="1">
    <citation type="submission" date="2020-08" db="EMBL/GenBank/DDBJ databases">
        <title>Multicomponent nature underlies the extraordinary mechanical properties of spider dragline silk.</title>
        <authorList>
            <person name="Kono N."/>
            <person name="Nakamura H."/>
            <person name="Mori M."/>
            <person name="Yoshida Y."/>
            <person name="Ohtoshi R."/>
            <person name="Malay A.D."/>
            <person name="Moran D.A.P."/>
            <person name="Tomita M."/>
            <person name="Numata K."/>
            <person name="Arakawa K."/>
        </authorList>
    </citation>
    <scope>NUCLEOTIDE SEQUENCE</scope>
</reference>
<organism evidence="3 4">
    <name type="scientific">Trichonephila inaurata madagascariensis</name>
    <dbReference type="NCBI Taxonomy" id="2747483"/>
    <lineage>
        <taxon>Eukaryota</taxon>
        <taxon>Metazoa</taxon>
        <taxon>Ecdysozoa</taxon>
        <taxon>Arthropoda</taxon>
        <taxon>Chelicerata</taxon>
        <taxon>Arachnida</taxon>
        <taxon>Araneae</taxon>
        <taxon>Araneomorphae</taxon>
        <taxon>Entelegynae</taxon>
        <taxon>Araneoidea</taxon>
        <taxon>Nephilidae</taxon>
        <taxon>Trichonephila</taxon>
        <taxon>Trichonephila inaurata</taxon>
    </lineage>
</organism>
<feature type="region of interest" description="Disordered" evidence="1">
    <location>
        <begin position="52"/>
        <end position="99"/>
    </location>
</feature>
<proteinExistence type="predicted"/>
<dbReference type="EMBL" id="BMAV01012584">
    <property type="protein sequence ID" value="GFY59352.1"/>
    <property type="molecule type" value="Genomic_DNA"/>
</dbReference>
<comment type="caution">
    <text evidence="3">The sequence shown here is derived from an EMBL/GenBank/DDBJ whole genome shotgun (WGS) entry which is preliminary data.</text>
</comment>
<protein>
    <submittedName>
        <fullName evidence="3">Uncharacterized protein</fullName>
    </submittedName>
</protein>
<keyword evidence="2" id="KW-0472">Membrane</keyword>
<evidence type="ECO:0000256" key="1">
    <source>
        <dbReference type="SAM" id="MobiDB-lite"/>
    </source>
</evidence>
<dbReference type="AlphaFoldDB" id="A0A8X6XV62"/>
<accession>A0A8X6XV62</accession>
<gene>
    <name evidence="3" type="ORF">TNIN_301521</name>
</gene>
<evidence type="ECO:0000256" key="2">
    <source>
        <dbReference type="SAM" id="Phobius"/>
    </source>
</evidence>
<dbReference type="Proteomes" id="UP000886998">
    <property type="component" value="Unassembled WGS sequence"/>
</dbReference>
<name>A0A8X6XV62_9ARAC</name>
<keyword evidence="2" id="KW-0812">Transmembrane</keyword>
<feature type="compositionally biased region" description="Basic and acidic residues" evidence="1">
    <location>
        <begin position="52"/>
        <end position="64"/>
    </location>
</feature>
<keyword evidence="4" id="KW-1185">Reference proteome</keyword>
<feature type="transmembrane region" description="Helical" evidence="2">
    <location>
        <begin position="12"/>
        <end position="29"/>
    </location>
</feature>